<proteinExistence type="predicted"/>
<keyword evidence="1" id="KW-0732">Signal</keyword>
<reference evidence="2 3" key="1">
    <citation type="submission" date="2022-08" db="EMBL/GenBank/DDBJ databases">
        <title>novel species in genus Aeromicrobium.</title>
        <authorList>
            <person name="Ye L."/>
        </authorList>
    </citation>
    <scope>NUCLEOTIDE SEQUENCE [LARGE SCALE GENOMIC DNA]</scope>
    <source>
        <strain evidence="3">zg-Y1379</strain>
    </source>
</reference>
<organism evidence="2 3">
    <name type="scientific">Aeromicrobium wangtongii</name>
    <dbReference type="NCBI Taxonomy" id="2969247"/>
    <lineage>
        <taxon>Bacteria</taxon>
        <taxon>Bacillati</taxon>
        <taxon>Actinomycetota</taxon>
        <taxon>Actinomycetes</taxon>
        <taxon>Propionibacteriales</taxon>
        <taxon>Nocardioidaceae</taxon>
        <taxon>Aeromicrobium</taxon>
    </lineage>
</organism>
<evidence type="ECO:0000256" key="1">
    <source>
        <dbReference type="SAM" id="SignalP"/>
    </source>
</evidence>
<name>A0ABY5M903_9ACTN</name>
<keyword evidence="3" id="KW-1185">Reference proteome</keyword>
<feature type="signal peptide" evidence="1">
    <location>
        <begin position="1"/>
        <end position="26"/>
    </location>
</feature>
<dbReference type="EMBL" id="CP102173">
    <property type="protein sequence ID" value="UUP13424.1"/>
    <property type="molecule type" value="Genomic_DNA"/>
</dbReference>
<sequence>MSIRSRAGAACIAALLLLSACDSSSADEDEPVCDPADKAVVAEIMSKARTGFKDGDTIHDHFDFVKGATAPIPEAKRQFGAERVMVLLIKLFIRDDDVTDGFQGALGPVWVVLDGDGKPLAPLGANAQPFFDIQPPADPGWTAWADGLADSDFAYDLFGCVNPN</sequence>
<feature type="chain" id="PRO_5047469419" evidence="1">
    <location>
        <begin position="27"/>
        <end position="164"/>
    </location>
</feature>
<dbReference type="PROSITE" id="PS51257">
    <property type="entry name" value="PROKAR_LIPOPROTEIN"/>
    <property type="match status" value="1"/>
</dbReference>
<gene>
    <name evidence="2" type="ORF">NQV15_16475</name>
</gene>
<dbReference type="Proteomes" id="UP001316184">
    <property type="component" value="Chromosome"/>
</dbReference>
<protein>
    <submittedName>
        <fullName evidence="2">Uncharacterized protein</fullName>
    </submittedName>
</protein>
<evidence type="ECO:0000313" key="3">
    <source>
        <dbReference type="Proteomes" id="UP001316184"/>
    </source>
</evidence>
<dbReference type="RefSeq" id="WP_232404009.1">
    <property type="nucleotide sequence ID" value="NZ_CP102173.1"/>
</dbReference>
<accession>A0ABY5M903</accession>
<evidence type="ECO:0000313" key="2">
    <source>
        <dbReference type="EMBL" id="UUP13424.1"/>
    </source>
</evidence>